<keyword evidence="1" id="KW-0175">Coiled coil</keyword>
<dbReference type="AlphaFoldDB" id="A0ABD7F121"/>
<dbReference type="Gene3D" id="1.10.540.10">
    <property type="entry name" value="Acyl-CoA dehydrogenase/oxidase, N-terminal domain"/>
    <property type="match status" value="1"/>
</dbReference>
<dbReference type="InterPro" id="IPR009100">
    <property type="entry name" value="AcylCoA_DH/oxidase_NM_dom_sf"/>
</dbReference>
<feature type="coiled-coil region" evidence="1">
    <location>
        <begin position="270"/>
        <end position="297"/>
    </location>
</feature>
<dbReference type="InterPro" id="IPR046373">
    <property type="entry name" value="Acyl-CoA_Oxase/DH_mid-dom_sf"/>
</dbReference>
<dbReference type="PANTHER" id="PTHR43884:SF12">
    <property type="entry name" value="ISOVALERYL-COA DEHYDROGENASE, MITOCHONDRIAL-RELATED"/>
    <property type="match status" value="1"/>
</dbReference>
<evidence type="ECO:0000313" key="4">
    <source>
        <dbReference type="Proteomes" id="UP000827069"/>
    </source>
</evidence>
<evidence type="ECO:0000256" key="1">
    <source>
        <dbReference type="SAM" id="Coils"/>
    </source>
</evidence>
<dbReference type="Pfam" id="PF02771">
    <property type="entry name" value="Acyl-CoA_dh_N"/>
    <property type="match status" value="1"/>
</dbReference>
<keyword evidence="4" id="KW-1185">Reference proteome</keyword>
<evidence type="ECO:0000313" key="3">
    <source>
        <dbReference type="EMBL" id="QXZ22070.1"/>
    </source>
</evidence>
<dbReference type="PANTHER" id="PTHR43884">
    <property type="entry name" value="ACYL-COA DEHYDROGENASE"/>
    <property type="match status" value="1"/>
</dbReference>
<name>A0ABD7F121_9GAMM</name>
<dbReference type="RefSeq" id="WP_004762981.1">
    <property type="nucleotide sequence ID" value="NZ_CP079898.1"/>
</dbReference>
<dbReference type="InterPro" id="IPR037069">
    <property type="entry name" value="AcylCoA_DH/ox_N_sf"/>
</dbReference>
<reference evidence="3 4" key="1">
    <citation type="submission" date="2021-07" db="EMBL/GenBank/DDBJ databases">
        <title>FDA dAtabase for Regulatory Grade micrObial Sequences (FDA-ARGOS): Supporting development and validation of Infectious Disease Dx tests.</title>
        <authorList>
            <person name="Sproer C."/>
            <person name="Gronow S."/>
            <person name="Severitt S."/>
            <person name="Schroder I."/>
            <person name="Tallon L."/>
            <person name="Sadzewicz L."/>
            <person name="Zhao X."/>
            <person name="Boylan J."/>
            <person name="Ott S."/>
            <person name="Bowen H."/>
            <person name="Vavikolanu K."/>
            <person name="Mehta A."/>
            <person name="Aluvathingal J."/>
            <person name="Nadendla S."/>
            <person name="Lowell S."/>
            <person name="Myers T."/>
            <person name="Yan Y."/>
        </authorList>
    </citation>
    <scope>NUCLEOTIDE SEQUENCE [LARGE SCALE GENOMIC DNA]</scope>
    <source>
        <strain evidence="3 4">FDAARGOS_1401</strain>
    </source>
</reference>
<proteinExistence type="predicted"/>
<sequence length="376" mass="41597">MTSLNIHIEQHPHADQFLTKIKSVIQEKLLPKVQSIDEGYYPLDVMQALAQTGALSAHLNMYGSRYDLALLAMHEVGKTCGSTAFLMWCHMVCGLYMQESNNPALIARLKDHSEGNSFGGTALSNPMKAFAGIEKMVFKAKKVGDGYEVSGTLPWVSHIQYGQYCGAIAMVEPLNDQQEPYEIMFILDLDERVKLSQCPEFSGMEGTSTWRINLDSYFVSPDQLIAVPAKPFIQKVKQAFVLLQAGMASGLVAGSIDSILEVRQPLGHVNQYLEDSAEQLQLELDSLLSRVMSLAKQPLTAPAEAFLDVLDARAEGASLALRATQSALLHQGARGYLKTAAPQRRIREAHFVAIVTPAIKHLRWEMQRLLKEELPA</sequence>
<accession>A0ABD7F121</accession>
<organism evidence="3 4">
    <name type="scientific">Acinetobacter septicus</name>
    <dbReference type="NCBI Taxonomy" id="465797"/>
    <lineage>
        <taxon>Bacteria</taxon>
        <taxon>Pseudomonadati</taxon>
        <taxon>Pseudomonadota</taxon>
        <taxon>Gammaproteobacteria</taxon>
        <taxon>Moraxellales</taxon>
        <taxon>Moraxellaceae</taxon>
        <taxon>Acinetobacter</taxon>
    </lineage>
</organism>
<dbReference type="Proteomes" id="UP000827069">
    <property type="component" value="Chromosome"/>
</dbReference>
<dbReference type="SUPFAM" id="SSF56645">
    <property type="entry name" value="Acyl-CoA dehydrogenase NM domain-like"/>
    <property type="match status" value="1"/>
</dbReference>
<dbReference type="InterPro" id="IPR013786">
    <property type="entry name" value="AcylCoA_DH/ox_N"/>
</dbReference>
<protein>
    <submittedName>
        <fullName evidence="3">Acyl-CoA/acyl-ACP dehydrogenase</fullName>
    </submittedName>
</protein>
<evidence type="ECO:0000259" key="2">
    <source>
        <dbReference type="Pfam" id="PF02771"/>
    </source>
</evidence>
<feature type="domain" description="Acyl-CoA dehydrogenase/oxidase N-terminal" evidence="2">
    <location>
        <begin position="14"/>
        <end position="95"/>
    </location>
</feature>
<dbReference type="EMBL" id="CP079898">
    <property type="protein sequence ID" value="QXZ22070.1"/>
    <property type="molecule type" value="Genomic_DNA"/>
</dbReference>
<gene>
    <name evidence="3" type="ORF">I6L31_09860</name>
</gene>
<dbReference type="Gene3D" id="2.40.110.10">
    <property type="entry name" value="Butyryl-CoA Dehydrogenase, subunit A, domain 2"/>
    <property type="match status" value="1"/>
</dbReference>